<dbReference type="InterPro" id="IPR015915">
    <property type="entry name" value="Kelch-typ_b-propeller"/>
</dbReference>
<name>A0A9K3CZY6_9EUKA</name>
<dbReference type="Proteomes" id="UP000265618">
    <property type="component" value="Unassembled WGS sequence"/>
</dbReference>
<dbReference type="SUPFAM" id="SSF117281">
    <property type="entry name" value="Kelch motif"/>
    <property type="match status" value="1"/>
</dbReference>
<dbReference type="EMBL" id="BDIP01002344">
    <property type="protein sequence ID" value="GIQ86147.1"/>
    <property type="molecule type" value="Genomic_DNA"/>
</dbReference>
<evidence type="ECO:0000313" key="2">
    <source>
        <dbReference type="Proteomes" id="UP000265618"/>
    </source>
</evidence>
<accession>A0A9K3CZY6</accession>
<protein>
    <submittedName>
        <fullName evidence="1">Uncharacterized protein</fullName>
    </submittedName>
</protein>
<evidence type="ECO:0000313" key="1">
    <source>
        <dbReference type="EMBL" id="GIQ86147.1"/>
    </source>
</evidence>
<sequence>MGRNAQSFDYFTSCTIDPDTGSLTRLSTLIESSLDTAVDHVIVGDRNVTLVLPITPAGVGNYLDGLEVHCLHPDTGKHRVLRRKAGAQWPPYTDQMQAGYVNGSLIVLPTLLNVIDASGMWVLDLEREEWTRLEMPEVLYSGRVLSFAPIHTIDTIGDSLALFSGSGLLSVSPNGVERHPITYCGPSVPKALFQHVTCSVGRYQCVFRHEATETGRVQSVYLYDTVSGAATHCESLPLAGSDTEAHTSAHVLSASMLNPTTMLVVQSEMGTYRTLLVGLDAELFEATWDLE</sequence>
<keyword evidence="2" id="KW-1185">Reference proteome</keyword>
<reference evidence="1 2" key="1">
    <citation type="journal article" date="2018" name="PLoS ONE">
        <title>The draft genome of Kipferlia bialata reveals reductive genome evolution in fornicate parasites.</title>
        <authorList>
            <person name="Tanifuji G."/>
            <person name="Takabayashi S."/>
            <person name="Kume K."/>
            <person name="Takagi M."/>
            <person name="Nakayama T."/>
            <person name="Kamikawa R."/>
            <person name="Inagaki Y."/>
            <person name="Hashimoto T."/>
        </authorList>
    </citation>
    <scope>NUCLEOTIDE SEQUENCE [LARGE SCALE GENOMIC DNA]</scope>
    <source>
        <strain evidence="1">NY0173</strain>
    </source>
</reference>
<organism evidence="1 2">
    <name type="scientific">Kipferlia bialata</name>
    <dbReference type="NCBI Taxonomy" id="797122"/>
    <lineage>
        <taxon>Eukaryota</taxon>
        <taxon>Metamonada</taxon>
        <taxon>Carpediemonas-like organisms</taxon>
        <taxon>Kipferlia</taxon>
    </lineage>
</organism>
<dbReference type="Gene3D" id="2.120.10.80">
    <property type="entry name" value="Kelch-type beta propeller"/>
    <property type="match status" value="1"/>
</dbReference>
<gene>
    <name evidence="1" type="ORF">KIPB_007943</name>
</gene>
<comment type="caution">
    <text evidence="1">The sequence shown here is derived from an EMBL/GenBank/DDBJ whole genome shotgun (WGS) entry which is preliminary data.</text>
</comment>
<proteinExistence type="predicted"/>
<dbReference type="AlphaFoldDB" id="A0A9K3CZY6"/>